<evidence type="ECO:0000256" key="6">
    <source>
        <dbReference type="HAMAP-Rule" id="MF_01676"/>
    </source>
</evidence>
<evidence type="ECO:0000256" key="3">
    <source>
        <dbReference type="ARBA" id="ARBA00023002"/>
    </source>
</evidence>
<dbReference type="PANTHER" id="PTHR33930">
    <property type="entry name" value="ALKYL HYDROPEROXIDE REDUCTASE AHPD"/>
    <property type="match status" value="1"/>
</dbReference>
<name>A0A238ZVJ9_9PSEU</name>
<dbReference type="InterPro" id="IPR029032">
    <property type="entry name" value="AhpD-like"/>
</dbReference>
<feature type="disulfide bond" evidence="6">
    <location>
        <begin position="134"/>
        <end position="137"/>
    </location>
</feature>
<keyword evidence="2 6" id="KW-0049">Antioxidant</keyword>
<accession>A0A238ZVJ9</accession>
<dbReference type="HAMAP" id="MF_01676">
    <property type="entry name" value="AhpD"/>
    <property type="match status" value="1"/>
</dbReference>
<evidence type="ECO:0000259" key="7">
    <source>
        <dbReference type="Pfam" id="PF02627"/>
    </source>
</evidence>
<dbReference type="NCBIfam" id="TIGR00777">
    <property type="entry name" value="ahpD"/>
    <property type="match status" value="1"/>
</dbReference>
<dbReference type="Proteomes" id="UP000198348">
    <property type="component" value="Unassembled WGS sequence"/>
</dbReference>
<protein>
    <recommendedName>
        <fullName evidence="6">Alkyl hydroperoxide reductase AhpD</fullName>
        <ecNumber evidence="6">1.11.1.28</ecNumber>
    </recommendedName>
    <alternativeName>
        <fullName evidence="6">Alkylhydroperoxidase AhpD</fullName>
    </alternativeName>
</protein>
<keyword evidence="5 6" id="KW-0676">Redox-active center</keyword>
<comment type="function">
    <text evidence="6">Antioxidant protein with alkyl hydroperoxidase activity. Required for the reduction of the AhpC active site cysteine residues and for the regeneration of the AhpC enzyme activity.</text>
</comment>
<evidence type="ECO:0000256" key="5">
    <source>
        <dbReference type="ARBA" id="ARBA00023284"/>
    </source>
</evidence>
<dbReference type="RefSeq" id="WP_245818861.1">
    <property type="nucleotide sequence ID" value="NZ_FZNW01000026.1"/>
</dbReference>
<dbReference type="PANTHER" id="PTHR33930:SF7">
    <property type="entry name" value="ALKYL HYDROPEROXIDE REDUCTASE AHPD"/>
    <property type="match status" value="1"/>
</dbReference>
<feature type="active site" description="Proton donor" evidence="6">
    <location>
        <position position="134"/>
    </location>
</feature>
<keyword evidence="4 6" id="KW-1015">Disulfide bond</keyword>
<dbReference type="GO" id="GO:0006979">
    <property type="term" value="P:response to oxidative stress"/>
    <property type="evidence" value="ECO:0007669"/>
    <property type="project" value="InterPro"/>
</dbReference>
<feature type="disulfide bond" description="Interchain (with AhpC); in linked form" evidence="6">
    <location>
        <position position="137"/>
    </location>
</feature>
<dbReference type="SUPFAM" id="SSF69118">
    <property type="entry name" value="AhpD-like"/>
    <property type="match status" value="1"/>
</dbReference>
<keyword evidence="9" id="KW-1185">Reference proteome</keyword>
<keyword evidence="1 6" id="KW-0575">Peroxidase</keyword>
<comment type="similarity">
    <text evidence="6">Belongs to the AhpD family.</text>
</comment>
<evidence type="ECO:0000256" key="1">
    <source>
        <dbReference type="ARBA" id="ARBA00022559"/>
    </source>
</evidence>
<dbReference type="NCBIfam" id="TIGR00778">
    <property type="entry name" value="ahpD_dom"/>
    <property type="match status" value="1"/>
</dbReference>
<dbReference type="GO" id="GO:0015036">
    <property type="term" value="F:disulfide oxidoreductase activity"/>
    <property type="evidence" value="ECO:0007669"/>
    <property type="project" value="TreeGrafter"/>
</dbReference>
<dbReference type="GO" id="GO:0051920">
    <property type="term" value="F:peroxiredoxin activity"/>
    <property type="evidence" value="ECO:0007669"/>
    <property type="project" value="InterPro"/>
</dbReference>
<dbReference type="EC" id="1.11.1.28" evidence="6"/>
<keyword evidence="3 6" id="KW-0560">Oxidoreductase</keyword>
<evidence type="ECO:0000313" key="8">
    <source>
        <dbReference type="EMBL" id="SNR87249.1"/>
    </source>
</evidence>
<dbReference type="GO" id="GO:0032843">
    <property type="term" value="F:hydroperoxide reductase activity"/>
    <property type="evidence" value="ECO:0007669"/>
    <property type="project" value="InterPro"/>
</dbReference>
<sequence>MSRMSLAELRDTLPDYATDTKVNLDKVIGNSTLPDGIVWGTALACAYAARNGTVLRAFDAEARQRLSAESVSAAKAAGSIMAMNNVFYRAKDMLADPEYDSLPAKLRMQVTARPGVDKELFELWALAVSAISGCQRCLELHEQVLRRNGTSRETVHEALRIASVVHAAAVTVEAEEALAEGGA</sequence>
<comment type="subunit">
    <text evidence="6">Homotrimer.</text>
</comment>
<evidence type="ECO:0000313" key="9">
    <source>
        <dbReference type="Proteomes" id="UP000198348"/>
    </source>
</evidence>
<feature type="active site" description="Cysteine sulfenic acid (-SOH) intermediate" evidence="6">
    <location>
        <position position="137"/>
    </location>
</feature>
<dbReference type="AlphaFoldDB" id="A0A238ZVJ9"/>
<feature type="domain" description="Carboxymuconolactone decarboxylase-like" evidence="7">
    <location>
        <begin position="97"/>
        <end position="179"/>
    </location>
</feature>
<dbReference type="InterPro" id="IPR004674">
    <property type="entry name" value="AhpD"/>
</dbReference>
<proteinExistence type="inferred from homology"/>
<dbReference type="InterPro" id="IPR004675">
    <property type="entry name" value="AhpD_core"/>
</dbReference>
<evidence type="ECO:0000256" key="4">
    <source>
        <dbReference type="ARBA" id="ARBA00023157"/>
    </source>
</evidence>
<dbReference type="EMBL" id="FZNW01000026">
    <property type="protein sequence ID" value="SNR87249.1"/>
    <property type="molecule type" value="Genomic_DNA"/>
</dbReference>
<dbReference type="Pfam" id="PF02627">
    <property type="entry name" value="CMD"/>
    <property type="match status" value="1"/>
</dbReference>
<gene>
    <name evidence="6" type="primary">ahpD</name>
    <name evidence="8" type="ORF">SAMN06265360_12621</name>
</gene>
<reference evidence="8 9" key="1">
    <citation type="submission" date="2017-06" db="EMBL/GenBank/DDBJ databases">
        <authorList>
            <person name="Kim H.J."/>
            <person name="Triplett B.A."/>
        </authorList>
    </citation>
    <scope>NUCLEOTIDE SEQUENCE [LARGE SCALE GENOMIC DNA]</scope>
    <source>
        <strain evidence="8 9">DSM 45207</strain>
    </source>
</reference>
<evidence type="ECO:0000256" key="2">
    <source>
        <dbReference type="ARBA" id="ARBA00022862"/>
    </source>
</evidence>
<dbReference type="InterPro" id="IPR003779">
    <property type="entry name" value="CMD-like"/>
</dbReference>
<dbReference type="Gene3D" id="1.20.1290.10">
    <property type="entry name" value="AhpD-like"/>
    <property type="match status" value="1"/>
</dbReference>
<comment type="catalytic activity">
    <reaction evidence="6">
        <text>N(6)-[(R)-dihydrolipoyl]-L-lysyl-[lipoyl-carrier protein] + a hydroperoxide = N(6)-[(R)-lipoyl]-L-lysyl-[lipoyl-carrier protein] + an alcohol + H2O</text>
        <dbReference type="Rhea" id="RHEA:62636"/>
        <dbReference type="Rhea" id="RHEA-COMP:10502"/>
        <dbReference type="Rhea" id="RHEA-COMP:16355"/>
        <dbReference type="ChEBI" id="CHEBI:15377"/>
        <dbReference type="ChEBI" id="CHEBI:30879"/>
        <dbReference type="ChEBI" id="CHEBI:35924"/>
        <dbReference type="ChEBI" id="CHEBI:83099"/>
        <dbReference type="ChEBI" id="CHEBI:83100"/>
        <dbReference type="EC" id="1.11.1.28"/>
    </reaction>
</comment>
<organism evidence="8 9">
    <name type="scientific">Haloechinothrix alba</name>
    <dbReference type="NCBI Taxonomy" id="664784"/>
    <lineage>
        <taxon>Bacteria</taxon>
        <taxon>Bacillati</taxon>
        <taxon>Actinomycetota</taxon>
        <taxon>Actinomycetes</taxon>
        <taxon>Pseudonocardiales</taxon>
        <taxon>Pseudonocardiaceae</taxon>
        <taxon>Haloechinothrix</taxon>
    </lineage>
</organism>
<dbReference type="GO" id="GO:0045454">
    <property type="term" value="P:cell redox homeostasis"/>
    <property type="evidence" value="ECO:0007669"/>
    <property type="project" value="TreeGrafter"/>
</dbReference>